<dbReference type="GO" id="GO:0003723">
    <property type="term" value="F:RNA binding"/>
    <property type="evidence" value="ECO:0007669"/>
    <property type="project" value="TreeGrafter"/>
</dbReference>
<organism evidence="7 8">
    <name type="scientific">Candidatus Gottesmanbacteria bacterium GW2011_GWA2_41_12</name>
    <dbReference type="NCBI Taxonomy" id="1618440"/>
    <lineage>
        <taxon>Bacteria</taxon>
        <taxon>Candidatus Gottesmaniibacteriota</taxon>
    </lineage>
</organism>
<gene>
    <name evidence="7" type="ORF">UU37_C0002G0007</name>
</gene>
<keyword evidence="3 4" id="KW-0687">Ribonucleoprotein</keyword>
<dbReference type="SUPFAM" id="SSF54211">
    <property type="entry name" value="Ribosomal protein S5 domain 2-like"/>
    <property type="match status" value="1"/>
</dbReference>
<protein>
    <recommendedName>
        <fullName evidence="5">30S ribosomal protein S9</fullName>
    </recommendedName>
</protein>
<comment type="similarity">
    <text evidence="1 4">Belongs to the universal ribosomal protein uS9 family.</text>
</comment>
<name>A0A0G0XLB8_9BACT</name>
<sequence>MSTKAKTENVKKEEKLPVVVYQAVGKRKESSARVKLTLAEEVTIAGVKVKKGDMMVNGKLIAEYFPGEVSLKMYQEPFRTTNTLGRFVVTSVISGGGSAGQLGAFIHGASRALTKVDDDKFRSILKKRSFLTRDPRKKQRRKAGFAQKSRARKQSPKR</sequence>
<evidence type="ECO:0000313" key="7">
    <source>
        <dbReference type="EMBL" id="KKR88492.1"/>
    </source>
</evidence>
<feature type="region of interest" description="Disordered" evidence="6">
    <location>
        <begin position="130"/>
        <end position="158"/>
    </location>
</feature>
<evidence type="ECO:0000256" key="4">
    <source>
        <dbReference type="RuleBase" id="RU003815"/>
    </source>
</evidence>
<evidence type="ECO:0000256" key="5">
    <source>
        <dbReference type="RuleBase" id="RU003816"/>
    </source>
</evidence>
<accession>A0A0G0XLB8</accession>
<dbReference type="InterPro" id="IPR020568">
    <property type="entry name" value="Ribosomal_Su5_D2-typ_SF"/>
</dbReference>
<dbReference type="GO" id="GO:0006412">
    <property type="term" value="P:translation"/>
    <property type="evidence" value="ECO:0007669"/>
    <property type="project" value="InterPro"/>
</dbReference>
<dbReference type="AlphaFoldDB" id="A0A0G0XLB8"/>
<dbReference type="Pfam" id="PF00380">
    <property type="entry name" value="Ribosomal_S9"/>
    <property type="match status" value="1"/>
</dbReference>
<proteinExistence type="inferred from homology"/>
<comment type="caution">
    <text evidence="7">The sequence shown here is derived from an EMBL/GenBank/DDBJ whole genome shotgun (WGS) entry which is preliminary data.</text>
</comment>
<dbReference type="Gene3D" id="3.30.230.10">
    <property type="match status" value="1"/>
</dbReference>
<dbReference type="Proteomes" id="UP000033908">
    <property type="component" value="Unassembled WGS sequence"/>
</dbReference>
<reference evidence="7 8" key="1">
    <citation type="journal article" date="2015" name="Nature">
        <title>rRNA introns, odd ribosomes, and small enigmatic genomes across a large radiation of phyla.</title>
        <authorList>
            <person name="Brown C.T."/>
            <person name="Hug L.A."/>
            <person name="Thomas B.C."/>
            <person name="Sharon I."/>
            <person name="Castelle C.J."/>
            <person name="Singh A."/>
            <person name="Wilkins M.J."/>
            <person name="Williams K.H."/>
            <person name="Banfield J.F."/>
        </authorList>
    </citation>
    <scope>NUCLEOTIDE SEQUENCE [LARGE SCALE GENOMIC DNA]</scope>
</reference>
<dbReference type="InterPro" id="IPR000754">
    <property type="entry name" value="Ribosomal_uS9"/>
</dbReference>
<dbReference type="PROSITE" id="PS00360">
    <property type="entry name" value="RIBOSOMAL_S9"/>
    <property type="match status" value="1"/>
</dbReference>
<dbReference type="InterPro" id="IPR014721">
    <property type="entry name" value="Ribsml_uS5_D2-typ_fold_subgr"/>
</dbReference>
<evidence type="ECO:0000313" key="8">
    <source>
        <dbReference type="Proteomes" id="UP000033908"/>
    </source>
</evidence>
<evidence type="ECO:0000256" key="3">
    <source>
        <dbReference type="ARBA" id="ARBA00023274"/>
    </source>
</evidence>
<evidence type="ECO:0000256" key="1">
    <source>
        <dbReference type="ARBA" id="ARBA00005251"/>
    </source>
</evidence>
<evidence type="ECO:0000256" key="6">
    <source>
        <dbReference type="SAM" id="MobiDB-lite"/>
    </source>
</evidence>
<dbReference type="EMBL" id="LCAJ01000002">
    <property type="protein sequence ID" value="KKR88492.1"/>
    <property type="molecule type" value="Genomic_DNA"/>
</dbReference>
<dbReference type="PANTHER" id="PTHR21569">
    <property type="entry name" value="RIBOSOMAL PROTEIN S9"/>
    <property type="match status" value="1"/>
</dbReference>
<dbReference type="GO" id="GO:0003735">
    <property type="term" value="F:structural constituent of ribosome"/>
    <property type="evidence" value="ECO:0007669"/>
    <property type="project" value="InterPro"/>
</dbReference>
<keyword evidence="2 4" id="KW-0689">Ribosomal protein</keyword>
<dbReference type="GO" id="GO:0015935">
    <property type="term" value="C:small ribosomal subunit"/>
    <property type="evidence" value="ECO:0007669"/>
    <property type="project" value="TreeGrafter"/>
</dbReference>
<dbReference type="PANTHER" id="PTHR21569:SF1">
    <property type="entry name" value="SMALL RIBOSOMAL SUBUNIT PROTEIN US9M"/>
    <property type="match status" value="1"/>
</dbReference>
<evidence type="ECO:0000256" key="2">
    <source>
        <dbReference type="ARBA" id="ARBA00022980"/>
    </source>
</evidence>
<dbReference type="InterPro" id="IPR020574">
    <property type="entry name" value="Ribosomal_uS9_CS"/>
</dbReference>